<dbReference type="OrthoDB" id="530519at2759"/>
<dbReference type="InterPro" id="IPR000719">
    <property type="entry name" value="Prot_kinase_dom"/>
</dbReference>
<keyword evidence="1" id="KW-0547">Nucleotide-binding</keyword>
<evidence type="ECO:0000313" key="5">
    <source>
        <dbReference type="EMBL" id="KAG2498355.1"/>
    </source>
</evidence>
<comment type="caution">
    <text evidence="5">The sequence shown here is derived from an EMBL/GenBank/DDBJ whole genome shotgun (WGS) entry which is preliminary data.</text>
</comment>
<dbReference type="PROSITE" id="PS50011">
    <property type="entry name" value="PROTEIN_KINASE_DOM"/>
    <property type="match status" value="1"/>
</dbReference>
<evidence type="ECO:0000256" key="3">
    <source>
        <dbReference type="SAM" id="Phobius"/>
    </source>
</evidence>
<feature type="binding site" evidence="1">
    <location>
        <position position="734"/>
    </location>
    <ligand>
        <name>ATP</name>
        <dbReference type="ChEBI" id="CHEBI:30616"/>
    </ligand>
</feature>
<feature type="compositionally biased region" description="Pro residues" evidence="2">
    <location>
        <begin position="528"/>
        <end position="545"/>
    </location>
</feature>
<keyword evidence="1" id="KW-0067">ATP-binding</keyword>
<sequence length="1051" mass="111610">MTNVQIHTDCWTLETLRAASWAAGLPRGPGYLYVDNYTNPAATVMVSGTNITCHLPAIQVTANGAEYVNVSTSDELLDALVASQITSASGGSAGAVSIQLVSSVSASSGGWIGLKGMPITRNVTIRGVGAVSPPVLDLHGGVSVLNIMPGAVVTLEDMHIVNAGQLRGEVTTLAVLPLMGIPLWFFNFTRIPLQPQLVVRNVVSTLPPTEFSYLTLWAVVVTTDVTTISEAAAVLKSTTPIVKNGVAPNRDSINFERLLSTGFDLYNTTITAKSPDNTTFPTVVLDNPLLTFTLDVVTTLNQLPVYDLNDLMTLLQKLQDNPPSQGTAIYILRNITIDPAVWPPGGYNMSQPLLLVGQTNVGIPTWIDFRRTPVFVTANGCTPDMYYFIQGIQLVNLPNALLQSGTPRNAAQYTSAGLDDMTIYLSNFVVQNTACPEMLYLNQSTAVVTYREFSQLYYLASKHVGMPEVWNAPMLGATVYCNSSLALPSGITIHSVRGWGWNGYKVNITWGFPAGVNELYGNVYDPPSPPIAPPSPPPSPSPPPTVAATAPSSSSSSLEGWQVALIVIGCVAFVALVAGLIGYRVVARYKDEVEAVKSGSTEKKSASSSGDNDPPNNGPGRLGSSGANNSSGGVHTGGTGGMAGVVVATATAKGTPQNGGTGNGNGNANGAGTSEDSTTPTPHDRPPLEVLHNMMATLTQEMDDRHLTILEVIGQGGFGVVYKGQWKGLNVAVKTITFQDRVAGGEKAQHRAILEAAISSSLAHPNVVTTYSYDIKPLTVQHNSSGDGPDSNGPSANGQGTPGGGGGGGTPGGFKIVDKRTVLDWKLYLIQEYCDGGSLRTAILKRKFFDAKKGEPRMEMILDTCAELTGGLVHLHERNIVHGDLNPNNVLLKRDPSKKYGAICKIADFGLSIRMNADQSHISNMRRGTPFYTCPQILAKGNMTKAADVYSMGVMMWEIYHSTMSYRSLPSGFAPRENFPHFPRKAPYDFARVVGACLDAEPSNRPTFAALKADLEAQLAALKQTGTLRTGEDVLGADPNGDAVHMAACQD</sequence>
<feature type="compositionally biased region" description="Gly residues" evidence="2">
    <location>
        <begin position="800"/>
        <end position="811"/>
    </location>
</feature>
<dbReference type="Gene3D" id="1.10.510.10">
    <property type="entry name" value="Transferase(Phosphotransferase) domain 1"/>
    <property type="match status" value="1"/>
</dbReference>
<evidence type="ECO:0000313" key="6">
    <source>
        <dbReference type="Proteomes" id="UP000612055"/>
    </source>
</evidence>
<dbReference type="AlphaFoldDB" id="A0A836C331"/>
<reference evidence="5" key="1">
    <citation type="journal article" date="2020" name="bioRxiv">
        <title>Comparative genomics of Chlamydomonas.</title>
        <authorList>
            <person name="Craig R.J."/>
            <person name="Hasan A.R."/>
            <person name="Ness R.W."/>
            <person name="Keightley P.D."/>
        </authorList>
    </citation>
    <scope>NUCLEOTIDE SEQUENCE</scope>
    <source>
        <strain evidence="5">CCAP 11/70</strain>
    </source>
</reference>
<feature type="region of interest" description="Disordered" evidence="2">
    <location>
        <begin position="652"/>
        <end position="686"/>
    </location>
</feature>
<feature type="compositionally biased region" description="Low complexity" evidence="2">
    <location>
        <begin position="624"/>
        <end position="633"/>
    </location>
</feature>
<dbReference type="PROSITE" id="PS00107">
    <property type="entry name" value="PROTEIN_KINASE_ATP"/>
    <property type="match status" value="1"/>
</dbReference>
<keyword evidence="3" id="KW-0812">Transmembrane</keyword>
<evidence type="ECO:0000256" key="1">
    <source>
        <dbReference type="PROSITE-ProRule" id="PRU10141"/>
    </source>
</evidence>
<dbReference type="GO" id="GO:0004674">
    <property type="term" value="F:protein serine/threonine kinase activity"/>
    <property type="evidence" value="ECO:0007669"/>
    <property type="project" value="TreeGrafter"/>
</dbReference>
<keyword evidence="3" id="KW-0472">Membrane</keyword>
<name>A0A836C331_9CHLO</name>
<protein>
    <recommendedName>
        <fullName evidence="4">Protein kinase domain-containing protein</fullName>
    </recommendedName>
</protein>
<dbReference type="InterPro" id="IPR011009">
    <property type="entry name" value="Kinase-like_dom_sf"/>
</dbReference>
<keyword evidence="3" id="KW-1133">Transmembrane helix</keyword>
<evidence type="ECO:0000259" key="4">
    <source>
        <dbReference type="PROSITE" id="PS50011"/>
    </source>
</evidence>
<feature type="transmembrane region" description="Helical" evidence="3">
    <location>
        <begin position="561"/>
        <end position="583"/>
    </location>
</feature>
<evidence type="ECO:0000256" key="2">
    <source>
        <dbReference type="SAM" id="MobiDB-lite"/>
    </source>
</evidence>
<gene>
    <name evidence="5" type="ORF">HYH03_003614</name>
</gene>
<dbReference type="SUPFAM" id="SSF56112">
    <property type="entry name" value="Protein kinase-like (PK-like)"/>
    <property type="match status" value="1"/>
</dbReference>
<dbReference type="Pfam" id="PF07714">
    <property type="entry name" value="PK_Tyr_Ser-Thr"/>
    <property type="match status" value="2"/>
</dbReference>
<dbReference type="GO" id="GO:0005524">
    <property type="term" value="F:ATP binding"/>
    <property type="evidence" value="ECO:0007669"/>
    <property type="project" value="UniProtKB-UniRule"/>
</dbReference>
<feature type="region of interest" description="Disordered" evidence="2">
    <location>
        <begin position="779"/>
        <end position="811"/>
    </location>
</feature>
<dbReference type="Proteomes" id="UP000612055">
    <property type="component" value="Unassembled WGS sequence"/>
</dbReference>
<dbReference type="EMBL" id="JAEHOE010000010">
    <property type="protein sequence ID" value="KAG2498355.1"/>
    <property type="molecule type" value="Genomic_DNA"/>
</dbReference>
<accession>A0A836C331</accession>
<feature type="compositionally biased region" description="Low complexity" evidence="2">
    <location>
        <begin position="783"/>
        <end position="799"/>
    </location>
</feature>
<keyword evidence="6" id="KW-1185">Reference proteome</keyword>
<proteinExistence type="predicted"/>
<feature type="region of interest" description="Disordered" evidence="2">
    <location>
        <begin position="598"/>
        <end position="640"/>
    </location>
</feature>
<dbReference type="InterPro" id="IPR017441">
    <property type="entry name" value="Protein_kinase_ATP_BS"/>
</dbReference>
<organism evidence="5 6">
    <name type="scientific">Edaphochlamys debaryana</name>
    <dbReference type="NCBI Taxonomy" id="47281"/>
    <lineage>
        <taxon>Eukaryota</taxon>
        <taxon>Viridiplantae</taxon>
        <taxon>Chlorophyta</taxon>
        <taxon>core chlorophytes</taxon>
        <taxon>Chlorophyceae</taxon>
        <taxon>CS clade</taxon>
        <taxon>Chlamydomonadales</taxon>
        <taxon>Chlamydomonadales incertae sedis</taxon>
        <taxon>Edaphochlamys</taxon>
    </lineage>
</organism>
<dbReference type="InterPro" id="IPR001245">
    <property type="entry name" value="Ser-Thr/Tyr_kinase_cat_dom"/>
</dbReference>
<dbReference type="PANTHER" id="PTHR44329:SF214">
    <property type="entry name" value="PROTEIN KINASE DOMAIN-CONTAINING PROTEIN"/>
    <property type="match status" value="1"/>
</dbReference>
<dbReference type="PANTHER" id="PTHR44329">
    <property type="entry name" value="SERINE/THREONINE-PROTEIN KINASE TNNI3K-RELATED"/>
    <property type="match status" value="1"/>
</dbReference>
<dbReference type="Gene3D" id="3.30.200.20">
    <property type="entry name" value="Phosphorylase Kinase, domain 1"/>
    <property type="match status" value="1"/>
</dbReference>
<feature type="domain" description="Protein kinase" evidence="4">
    <location>
        <begin position="707"/>
        <end position="1019"/>
    </location>
</feature>
<feature type="region of interest" description="Disordered" evidence="2">
    <location>
        <begin position="528"/>
        <end position="553"/>
    </location>
</feature>
<feature type="compositionally biased region" description="Gly residues" evidence="2">
    <location>
        <begin position="657"/>
        <end position="669"/>
    </location>
</feature>
<dbReference type="InterPro" id="IPR051681">
    <property type="entry name" value="Ser/Thr_Kinases-Pseudokinases"/>
</dbReference>